<gene>
    <name evidence="1" type="ORF">Mhypo_02255</name>
</gene>
<evidence type="ECO:0000313" key="2">
    <source>
        <dbReference type="Proteomes" id="UP000265443"/>
    </source>
</evidence>
<evidence type="ECO:0000313" key="1">
    <source>
        <dbReference type="EMBL" id="RIH76830.1"/>
    </source>
</evidence>
<protein>
    <submittedName>
        <fullName evidence="1">Uncharacterized protein</fullName>
    </submittedName>
</protein>
<sequence>MLELLSQLILNELKAQATHAQRPPYRSWFTRFQCWIEARTHA</sequence>
<dbReference type="Proteomes" id="UP000265443">
    <property type="component" value="Unassembled WGS sequence"/>
</dbReference>
<reference evidence="1 2" key="1">
    <citation type="submission" date="2018-08" db="EMBL/GenBank/DDBJ databases">
        <title>Meiothermus hypogaeus DSM 23238 genome sequencing project.</title>
        <authorList>
            <person name="Da Costa M.S."/>
            <person name="Albuquerque L."/>
            <person name="Raposo P."/>
            <person name="Froufe H.J.C."/>
            <person name="Barroso C.S."/>
            <person name="Egas C."/>
        </authorList>
    </citation>
    <scope>NUCLEOTIDE SEQUENCE [LARGE SCALE GENOMIC DNA]</scope>
    <source>
        <strain evidence="1 2">DSM 23238</strain>
    </source>
</reference>
<organism evidence="1 2">
    <name type="scientific">Meiothermus hypogaeus</name>
    <dbReference type="NCBI Taxonomy" id="884155"/>
    <lineage>
        <taxon>Bacteria</taxon>
        <taxon>Thermotogati</taxon>
        <taxon>Deinococcota</taxon>
        <taxon>Deinococci</taxon>
        <taxon>Thermales</taxon>
        <taxon>Thermaceae</taxon>
        <taxon>Meiothermus</taxon>
    </lineage>
</organism>
<dbReference type="EMBL" id="QWKY01000044">
    <property type="protein sequence ID" value="RIH76830.1"/>
    <property type="molecule type" value="Genomic_DNA"/>
</dbReference>
<accession>A0ABX9MKG8</accession>
<proteinExistence type="predicted"/>
<keyword evidence="2" id="KW-1185">Reference proteome</keyword>
<comment type="caution">
    <text evidence="1">The sequence shown here is derived from an EMBL/GenBank/DDBJ whole genome shotgun (WGS) entry which is preliminary data.</text>
</comment>
<name>A0ABX9MKG8_9DEIN</name>